<feature type="compositionally biased region" description="Polar residues" evidence="1">
    <location>
        <begin position="128"/>
        <end position="144"/>
    </location>
</feature>
<dbReference type="Proteomes" id="UP001202328">
    <property type="component" value="Unassembled WGS sequence"/>
</dbReference>
<keyword evidence="3" id="KW-1185">Reference proteome</keyword>
<dbReference type="EMBL" id="JAJJMB010004055">
    <property type="protein sequence ID" value="KAI3944356.1"/>
    <property type="molecule type" value="Genomic_DNA"/>
</dbReference>
<evidence type="ECO:0000256" key="1">
    <source>
        <dbReference type="SAM" id="MobiDB-lite"/>
    </source>
</evidence>
<feature type="region of interest" description="Disordered" evidence="1">
    <location>
        <begin position="44"/>
        <end position="151"/>
    </location>
</feature>
<reference evidence="2" key="1">
    <citation type="submission" date="2022-04" db="EMBL/GenBank/DDBJ databases">
        <title>A functionally conserved STORR gene fusion in Papaver species that diverged 16.8 million years ago.</title>
        <authorList>
            <person name="Catania T."/>
        </authorList>
    </citation>
    <scope>NUCLEOTIDE SEQUENCE</scope>
    <source>
        <strain evidence="2">S-188037</strain>
    </source>
</reference>
<feature type="compositionally biased region" description="Basic residues" evidence="1">
    <location>
        <begin position="13"/>
        <end position="23"/>
    </location>
</feature>
<evidence type="ECO:0000313" key="2">
    <source>
        <dbReference type="EMBL" id="KAI3944356.1"/>
    </source>
</evidence>
<sequence>MVKNNLCKEAKTKKSVPTPKKKISKEAKTVQSVPLIKNKLQIILKKKQSSEHTKSQSKQITHKKKKSSEQPAIGKTPSRSPTEREKTPRWSSPRFKNRSEEHDHTAEKSTPTRSSPRKRKSLVELETETQSQPFQSTSGASQNARSKEVIEKQKTVKRKLYQSGPCMNVQIWNPNDTFSDMKRKRVPRVPTRMASLGLTYDKTKKPDKATASFKNKDHPIGDPSVQLASVLGVLVRQNIPLTFKDWRVVPKEAKANVWKIVKMSFIVDDFLQRILLWEDGLLS</sequence>
<organism evidence="2 3">
    <name type="scientific">Papaver atlanticum</name>
    <dbReference type="NCBI Taxonomy" id="357466"/>
    <lineage>
        <taxon>Eukaryota</taxon>
        <taxon>Viridiplantae</taxon>
        <taxon>Streptophyta</taxon>
        <taxon>Embryophyta</taxon>
        <taxon>Tracheophyta</taxon>
        <taxon>Spermatophyta</taxon>
        <taxon>Magnoliopsida</taxon>
        <taxon>Ranunculales</taxon>
        <taxon>Papaveraceae</taxon>
        <taxon>Papaveroideae</taxon>
        <taxon>Papaver</taxon>
    </lineage>
</organism>
<gene>
    <name evidence="2" type="ORF">MKW98_006517</name>
</gene>
<evidence type="ECO:0000313" key="3">
    <source>
        <dbReference type="Proteomes" id="UP001202328"/>
    </source>
</evidence>
<name>A0AAD4T9F8_9MAGN</name>
<accession>A0AAD4T9F8</accession>
<protein>
    <submittedName>
        <fullName evidence="2">Uncharacterized protein</fullName>
    </submittedName>
</protein>
<comment type="caution">
    <text evidence="2">The sequence shown here is derived from an EMBL/GenBank/DDBJ whole genome shotgun (WGS) entry which is preliminary data.</text>
</comment>
<feature type="compositionally biased region" description="Basic and acidic residues" evidence="1">
    <location>
        <begin position="97"/>
        <end position="107"/>
    </location>
</feature>
<feature type="region of interest" description="Disordered" evidence="1">
    <location>
        <begin position="1"/>
        <end position="30"/>
    </location>
</feature>
<dbReference type="AlphaFoldDB" id="A0AAD4T9F8"/>
<feature type="compositionally biased region" description="Basic and acidic residues" evidence="1">
    <location>
        <begin position="1"/>
        <end position="12"/>
    </location>
</feature>
<proteinExistence type="predicted"/>